<dbReference type="AlphaFoldDB" id="M0BMH9"/>
<organism evidence="1 2">
    <name type="scientific">Halovivax asiaticus JCM 14624</name>
    <dbReference type="NCBI Taxonomy" id="1227490"/>
    <lineage>
        <taxon>Archaea</taxon>
        <taxon>Methanobacteriati</taxon>
        <taxon>Methanobacteriota</taxon>
        <taxon>Stenosarchaea group</taxon>
        <taxon>Halobacteria</taxon>
        <taxon>Halobacteriales</taxon>
        <taxon>Natrialbaceae</taxon>
        <taxon>Halovivax</taxon>
    </lineage>
</organism>
<dbReference type="RefSeq" id="WP_007699672.1">
    <property type="nucleotide sequence ID" value="NZ_AOIQ01000011.1"/>
</dbReference>
<dbReference type="Proteomes" id="UP000011560">
    <property type="component" value="Unassembled WGS sequence"/>
</dbReference>
<evidence type="ECO:0000313" key="2">
    <source>
        <dbReference type="Proteomes" id="UP000011560"/>
    </source>
</evidence>
<sequence>MDRSPNSPVTIERDGSTVRVGDEIERAEVRIEVDGEPALEPAMPDLFLFPIDDAVSVTVSRMRLQGTVGRTLWDGNGTPVAELSDGRNEVPNGTYYASITGTVKIHLRIENAAVSAEQHIDDDQAIVDLRFDEPTIVAIGARSLRSHPTATITVPDDPETLLEALPYLATSIKEFTCERSWPTLRQHPPAIERGDELDVPPELRIPETGVEIRIPPTYEHCYQVAPLAFYLGAELTPADTPALVLENGHVEPLVTERAGVDERVADILSRCLLLDSLVRAGGYQSLEKAEYDQLAPQLPFYPPNLYDLPLADQLLEYLDVSRDVLSPFLARWPKRAVLRPEPEDVAVLPSLLHELARIDVARSVECVPPTIPAGESPAAEGDSASGVRRPGALLSAHTFSDATPGTCRLHPDAMERGQRLERTTTDSAHLTLVTADADRGRAFRRFAERTDETVISVLEQPTAAALHDALEADRTALYCENPTTEAGIRCADRTLPFDELGAVGSPVVWLAETSPGPIGDALVAAGAIAVVLTDGAPSPAAVRATLTQLLAGFSVADAAYTAGLDREVDLRFVGDASVTVVRQVSNSPTIVDLTATETDRYTATIRYYPTDVMRQGSVAKTSTGDSVLTRPYEESARDGYWLVGADAEQELPVTPGEAAAFVDDDGVTVRLDNRLLTTTDDEALQRPTLTRRTGENSG</sequence>
<dbReference type="OrthoDB" id="269729at2157"/>
<protein>
    <submittedName>
        <fullName evidence="1">Uncharacterized protein</fullName>
    </submittedName>
</protein>
<dbReference type="PATRIC" id="fig|1227490.4.peg.1336"/>
<dbReference type="EMBL" id="AOIQ01000011">
    <property type="protein sequence ID" value="ELZ11697.1"/>
    <property type="molecule type" value="Genomic_DNA"/>
</dbReference>
<dbReference type="STRING" id="1227490.C479_06567"/>
<accession>M0BMH9</accession>
<gene>
    <name evidence="1" type="ORF">C479_06567</name>
</gene>
<name>M0BMH9_9EURY</name>
<evidence type="ECO:0000313" key="1">
    <source>
        <dbReference type="EMBL" id="ELZ11697.1"/>
    </source>
</evidence>
<proteinExistence type="predicted"/>
<comment type="caution">
    <text evidence="1">The sequence shown here is derived from an EMBL/GenBank/DDBJ whole genome shotgun (WGS) entry which is preliminary data.</text>
</comment>
<reference evidence="1 2" key="1">
    <citation type="journal article" date="2014" name="PLoS Genet.">
        <title>Phylogenetically driven sequencing of extremely halophilic archaea reveals strategies for static and dynamic osmo-response.</title>
        <authorList>
            <person name="Becker E.A."/>
            <person name="Seitzer P.M."/>
            <person name="Tritt A."/>
            <person name="Larsen D."/>
            <person name="Krusor M."/>
            <person name="Yao A.I."/>
            <person name="Wu D."/>
            <person name="Madern D."/>
            <person name="Eisen J.A."/>
            <person name="Darling A.E."/>
            <person name="Facciotti M.T."/>
        </authorList>
    </citation>
    <scope>NUCLEOTIDE SEQUENCE [LARGE SCALE GENOMIC DNA]</scope>
    <source>
        <strain evidence="1 2">JCM 14624</strain>
    </source>
</reference>
<keyword evidence="2" id="KW-1185">Reference proteome</keyword>